<reference evidence="2" key="2">
    <citation type="submission" date="2020-11" db="EMBL/GenBank/DDBJ databases">
        <authorList>
            <person name="McCartney M.A."/>
            <person name="Auch B."/>
            <person name="Kono T."/>
            <person name="Mallez S."/>
            <person name="Becker A."/>
            <person name="Gohl D.M."/>
            <person name="Silverstein K.A.T."/>
            <person name="Koren S."/>
            <person name="Bechman K.B."/>
            <person name="Herman A."/>
            <person name="Abrahante J.E."/>
            <person name="Garbe J."/>
        </authorList>
    </citation>
    <scope>NUCLEOTIDE SEQUENCE</scope>
    <source>
        <strain evidence="2">Duluth1</strain>
        <tissue evidence="2">Whole animal</tissue>
    </source>
</reference>
<evidence type="ECO:0000313" key="3">
    <source>
        <dbReference type="Proteomes" id="UP000828390"/>
    </source>
</evidence>
<reference evidence="2" key="1">
    <citation type="journal article" date="2019" name="bioRxiv">
        <title>The Genome of the Zebra Mussel, Dreissena polymorpha: A Resource for Invasive Species Research.</title>
        <authorList>
            <person name="McCartney M.A."/>
            <person name="Auch B."/>
            <person name="Kono T."/>
            <person name="Mallez S."/>
            <person name="Zhang Y."/>
            <person name="Obille A."/>
            <person name="Becker A."/>
            <person name="Abrahante J.E."/>
            <person name="Garbe J."/>
            <person name="Badalamenti J.P."/>
            <person name="Herman A."/>
            <person name="Mangelson H."/>
            <person name="Liachko I."/>
            <person name="Sullivan S."/>
            <person name="Sone E.D."/>
            <person name="Koren S."/>
            <person name="Silverstein K.A.T."/>
            <person name="Beckman K.B."/>
            <person name="Gohl D.M."/>
        </authorList>
    </citation>
    <scope>NUCLEOTIDE SEQUENCE</scope>
    <source>
        <strain evidence="2">Duluth1</strain>
        <tissue evidence="2">Whole animal</tissue>
    </source>
</reference>
<dbReference type="EMBL" id="JAIWYP010000009">
    <property type="protein sequence ID" value="KAH3770809.1"/>
    <property type="molecule type" value="Genomic_DNA"/>
</dbReference>
<comment type="caution">
    <text evidence="2">The sequence shown here is derived from an EMBL/GenBank/DDBJ whole genome shotgun (WGS) entry which is preliminary data.</text>
</comment>
<sequence>MRKNSWQCSTPDYRETSDRTSGWWYVTTSKPFTTQCGYRQAATHVYRDVLSPDSGNVASRPERGSADSIQRRRKGAALLRDAGWSGVSPGASGGLRHEPSSLIGTRWQRQLTGQLRRQLSQRDIQERHDGWSPPL</sequence>
<evidence type="ECO:0000313" key="2">
    <source>
        <dbReference type="EMBL" id="KAH3770809.1"/>
    </source>
</evidence>
<organism evidence="2 3">
    <name type="scientific">Dreissena polymorpha</name>
    <name type="common">Zebra mussel</name>
    <name type="synonym">Mytilus polymorpha</name>
    <dbReference type="NCBI Taxonomy" id="45954"/>
    <lineage>
        <taxon>Eukaryota</taxon>
        <taxon>Metazoa</taxon>
        <taxon>Spiralia</taxon>
        <taxon>Lophotrochozoa</taxon>
        <taxon>Mollusca</taxon>
        <taxon>Bivalvia</taxon>
        <taxon>Autobranchia</taxon>
        <taxon>Heteroconchia</taxon>
        <taxon>Euheterodonta</taxon>
        <taxon>Imparidentia</taxon>
        <taxon>Neoheterodontei</taxon>
        <taxon>Myida</taxon>
        <taxon>Dreissenoidea</taxon>
        <taxon>Dreissenidae</taxon>
        <taxon>Dreissena</taxon>
    </lineage>
</organism>
<accession>A0A9D4IES7</accession>
<dbReference type="AlphaFoldDB" id="A0A9D4IES7"/>
<dbReference type="Proteomes" id="UP000828390">
    <property type="component" value="Unassembled WGS sequence"/>
</dbReference>
<keyword evidence="3" id="KW-1185">Reference proteome</keyword>
<gene>
    <name evidence="2" type="ORF">DPMN_172104</name>
</gene>
<name>A0A9D4IES7_DREPO</name>
<proteinExistence type="predicted"/>
<protein>
    <submittedName>
        <fullName evidence="2">Uncharacterized protein</fullName>
    </submittedName>
</protein>
<feature type="region of interest" description="Disordered" evidence="1">
    <location>
        <begin position="51"/>
        <end position="107"/>
    </location>
</feature>
<evidence type="ECO:0000256" key="1">
    <source>
        <dbReference type="SAM" id="MobiDB-lite"/>
    </source>
</evidence>